<dbReference type="PROSITE" id="PS51204">
    <property type="entry name" value="HSA"/>
    <property type="match status" value="1"/>
</dbReference>
<accession>A0A0L0T0H8</accession>
<dbReference type="Gene3D" id="1.20.5.170">
    <property type="match status" value="1"/>
</dbReference>
<dbReference type="Pfam" id="PF00176">
    <property type="entry name" value="SNF2-rel_dom"/>
    <property type="match status" value="1"/>
</dbReference>
<reference evidence="18" key="2">
    <citation type="submission" date="2009-11" db="EMBL/GenBank/DDBJ databases">
        <title>The Genome Sequence of Allomyces macrogynus strain ATCC 38327.</title>
        <authorList>
            <consortium name="The Broad Institute Genome Sequencing Platform"/>
            <person name="Russ C."/>
            <person name="Cuomo C."/>
            <person name="Shea T."/>
            <person name="Young S.K."/>
            <person name="Zeng Q."/>
            <person name="Koehrsen M."/>
            <person name="Haas B."/>
            <person name="Borodovsky M."/>
            <person name="Guigo R."/>
            <person name="Alvarado L."/>
            <person name="Berlin A."/>
            <person name="Borenstein D."/>
            <person name="Chen Z."/>
            <person name="Engels R."/>
            <person name="Freedman E."/>
            <person name="Gellesch M."/>
            <person name="Goldberg J."/>
            <person name="Griggs A."/>
            <person name="Gujja S."/>
            <person name="Heiman D."/>
            <person name="Hepburn T."/>
            <person name="Howarth C."/>
            <person name="Jen D."/>
            <person name="Larson L."/>
            <person name="Lewis B."/>
            <person name="Mehta T."/>
            <person name="Park D."/>
            <person name="Pearson M."/>
            <person name="Roberts A."/>
            <person name="Saif S."/>
            <person name="Shenoy N."/>
            <person name="Sisk P."/>
            <person name="Stolte C."/>
            <person name="Sykes S."/>
            <person name="Walk T."/>
            <person name="White J."/>
            <person name="Yandava C."/>
            <person name="Burger G."/>
            <person name="Gray M.W."/>
            <person name="Holland P.W.H."/>
            <person name="King N."/>
            <person name="Lang F.B.F."/>
            <person name="Roger A.J."/>
            <person name="Ruiz-Trillo I."/>
            <person name="Lander E."/>
            <person name="Nusbaum C."/>
        </authorList>
    </citation>
    <scope>NUCLEOTIDE SEQUENCE [LARGE SCALE GENOMIC DNA]</scope>
    <source>
        <strain evidence="18">ATCC 38327</strain>
    </source>
</reference>
<keyword evidence="5" id="KW-0067">ATP-binding</keyword>
<dbReference type="InterPro" id="IPR001650">
    <property type="entry name" value="Helicase_C-like"/>
</dbReference>
<feature type="compositionally biased region" description="Basic and acidic residues" evidence="11">
    <location>
        <begin position="436"/>
        <end position="457"/>
    </location>
</feature>
<dbReference type="SMART" id="SM00487">
    <property type="entry name" value="DEXDc"/>
    <property type="match status" value="1"/>
</dbReference>
<feature type="compositionally biased region" description="Low complexity" evidence="11">
    <location>
        <begin position="1493"/>
        <end position="1537"/>
    </location>
</feature>
<name>A0A0L0T0H8_ALLM3</name>
<dbReference type="PROSITE" id="PS51194">
    <property type="entry name" value="HELICASE_CTER"/>
    <property type="match status" value="1"/>
</dbReference>
<dbReference type="InterPro" id="IPR038718">
    <property type="entry name" value="SNF2-like_sf"/>
</dbReference>
<dbReference type="InterPro" id="IPR036427">
    <property type="entry name" value="Bromodomain-like_sf"/>
</dbReference>
<dbReference type="GO" id="GO:0006366">
    <property type="term" value="P:transcription by RNA polymerase II"/>
    <property type="evidence" value="ECO:0007669"/>
    <property type="project" value="UniProtKB-ARBA"/>
</dbReference>
<dbReference type="CDD" id="cd17996">
    <property type="entry name" value="DEXHc_SMARCA2_SMARCA4"/>
    <property type="match status" value="1"/>
</dbReference>
<sequence length="1545" mass="171053">MDPTFPSAPPPLSGIAPPATAAPPLHQFPPHVQQQFLQQQQQQQLAAAAAAAAAGQPLAQPQQQSQGQAQQAMANPAAHIAKLVQVLKIKQQQGLTETNDPEYARIVQVLRAFKAKSDLHQQQQQQQLQQQQQQQSFAQQQLHPQSQLQQQQQQQQQQLHAQQLQQLQQQQQLQQLQQQQHLQQQLQQQHALAHPPSQPQLPPQPLAQPQPQDAAPTPTPVAAAPPPTGGAPTPAMLATMTEDQQLHFKLQVQVFQLLSKNMPVPPQLQAALQAAAAKAAASSSSTSNTEPAAAPVAAAPAPPKPQMQLTPDMRIAIVDPWAMVVRPPTVAGQRLLVPSILPAGIDPVAVHEERERRIAARMANRVKELQGLPSNLPDGPEAANAKIRALIEMKGLKLVEKQRQLREEVLHGLRRSSILFTGPDRHAFKRIKRPSFREPKTTEKLEKQQRMEREKKERAKHAAYLATVVTHATKLKAYHQKAQDRWAKLGKSVLQQHVRLEKEEKERRQRIAQERLRALKAGDEEAYLKLIDQAKDTRITHLLRQTDAFLDSLAQAVSSQKEAISGTQVGAAPAIPGVAPVPGATNVAVVDYELDDAKAAEIDEDDVIVTEDGRKLDYYGMAHRVQETILKQPSILVGGTLKEYQLRGLEWMVSLYNNRLNGILADEMGLGKTIQTISLVTFLVEAKKQPGPYLVIVPLSTITNWTLEFEKWAPTLRTIVFKGPPMARKAQAAQIKTGNFNVLLTTFEYIIREKNVLSKVKWLYTIIDEGHRMKNAQSRLSITLTQFYSSRYRLILTGTPLQNNLPELWALLNFVLPKIFNSLSSFDDWFSAPFADVSGEEKISLTEEETLLVIKRLHKVLRPFLLRRLKKDVESELPDKVERVIKTKLSALQLRLYDQVAEHGAILAGVERKGGGIRGLNNTVMQLRKICNHPFVFDEVEDLITPTREIDDQIWRVSGKFELLDRILPKLIKTGHRVLMFFQMTQVMSIMSDYLTYRGHQHLKLDGSTKAEDRQDHLKVFNAKDSPYVVFLLSTRAGGLGLNLQTADTVIIFDSDWNPHQDLQAQDRAHRIGQTKEVRIFRLITERSVEERILARAQYKLDMDGKVIQAGKFDNKSTAEEREQFLRSLLENDTAAGRSGSKDDDAENEDLTNEELNEILARSDEEVAIFAEMDRQLAAEEAHLGQLLGLPGARERLITDAELPDVFKRDMSKLLQEQRRAANANVEGQRSSRRDVVYDDGLTEEQFVNAIETDSYDQVVDSRRSKRGATKAKSKAKAAAAPEPPTVNDDEAMAAAAVPATPTNRKRARGGARRNEAALLAAAAGADIDQPPPKRAKKAAAPAPAAVPLAPPVQRAYDVMRAAVDAMLASTDPDDDDRPRTDLFLDLPSRREYPTYYLEITQPISLAEIQVAMKARKYGTVDAEAALAAFIADVHLMCANACRFNQEGSYVYNDALVLDEVATAVVNDGRAQVLAMVAQGDGDDEDEDEWAPSTSGAAAAGSSSSARAGGARNSRAGSRPSSSAAARRGKAALSSASDSDDNYSA</sequence>
<feature type="compositionally biased region" description="Basic residues" evidence="11">
    <location>
        <begin position="1264"/>
        <end position="1276"/>
    </location>
</feature>
<feature type="compositionally biased region" description="Pro residues" evidence="11">
    <location>
        <begin position="196"/>
        <end position="208"/>
    </location>
</feature>
<dbReference type="SMART" id="SM00297">
    <property type="entry name" value="BROMO"/>
    <property type="match status" value="1"/>
</dbReference>
<dbReference type="GO" id="GO:0005634">
    <property type="term" value="C:nucleus"/>
    <property type="evidence" value="ECO:0007669"/>
    <property type="project" value="UniProtKB-SubCell"/>
</dbReference>
<dbReference type="InterPro" id="IPR000330">
    <property type="entry name" value="SNF2_N"/>
</dbReference>
<keyword evidence="3" id="KW-0378">Hydrolase</keyword>
<dbReference type="Gene3D" id="1.20.920.10">
    <property type="entry name" value="Bromodomain-like"/>
    <property type="match status" value="1"/>
</dbReference>
<keyword evidence="9" id="KW-0539">Nucleus</keyword>
<evidence type="ECO:0000259" key="12">
    <source>
        <dbReference type="PROSITE" id="PS50014"/>
    </source>
</evidence>
<dbReference type="Pfam" id="PF14619">
    <property type="entry name" value="SnAC"/>
    <property type="match status" value="1"/>
</dbReference>
<protein>
    <submittedName>
        <fullName evidence="17">Uncharacterized protein</fullName>
    </submittedName>
</protein>
<feature type="compositionally biased region" description="Pro residues" evidence="11">
    <location>
        <begin position="1"/>
        <end position="12"/>
    </location>
</feature>
<dbReference type="VEuPathDB" id="FungiDB:AMAG_12941"/>
<feature type="region of interest" description="Disordered" evidence="11">
    <location>
        <begin position="48"/>
        <end position="73"/>
    </location>
</feature>
<keyword evidence="8" id="KW-0804">Transcription</keyword>
<feature type="domain" description="Helicase ATP-binding" evidence="13">
    <location>
        <begin position="653"/>
        <end position="818"/>
    </location>
</feature>
<dbReference type="GO" id="GO:0006338">
    <property type="term" value="P:chromatin remodeling"/>
    <property type="evidence" value="ECO:0007669"/>
    <property type="project" value="UniProtKB-ARBA"/>
</dbReference>
<feature type="domain" description="QLQ" evidence="16">
    <location>
        <begin position="239"/>
        <end position="274"/>
    </location>
</feature>
<feature type="domain" description="Bromo" evidence="12">
    <location>
        <begin position="1376"/>
        <end position="1452"/>
    </location>
</feature>
<evidence type="ECO:0000256" key="6">
    <source>
        <dbReference type="ARBA" id="ARBA00023015"/>
    </source>
</evidence>
<evidence type="ECO:0000256" key="11">
    <source>
        <dbReference type="SAM" id="MobiDB-lite"/>
    </source>
</evidence>
<evidence type="ECO:0000256" key="4">
    <source>
        <dbReference type="ARBA" id="ARBA00022806"/>
    </source>
</evidence>
<dbReference type="PANTHER" id="PTHR10799">
    <property type="entry name" value="SNF2/RAD54 HELICASE FAMILY"/>
    <property type="match status" value="1"/>
</dbReference>
<comment type="subcellular location">
    <subcellularLocation>
        <location evidence="1">Nucleus</location>
    </subcellularLocation>
</comment>
<dbReference type="SMART" id="SM00573">
    <property type="entry name" value="HSA"/>
    <property type="match status" value="1"/>
</dbReference>
<dbReference type="eggNOG" id="KOG0386">
    <property type="taxonomic scope" value="Eukaryota"/>
</dbReference>
<dbReference type="PROSITE" id="PS51666">
    <property type="entry name" value="QLQ"/>
    <property type="match status" value="1"/>
</dbReference>
<reference evidence="17 18" key="1">
    <citation type="submission" date="2009-11" db="EMBL/GenBank/DDBJ databases">
        <title>Annotation of Allomyces macrogynus ATCC 38327.</title>
        <authorList>
            <consortium name="The Broad Institute Genome Sequencing Platform"/>
            <person name="Russ C."/>
            <person name="Cuomo C."/>
            <person name="Burger G."/>
            <person name="Gray M.W."/>
            <person name="Holland P.W.H."/>
            <person name="King N."/>
            <person name="Lang F.B.F."/>
            <person name="Roger A.J."/>
            <person name="Ruiz-Trillo I."/>
            <person name="Young S.K."/>
            <person name="Zeng Q."/>
            <person name="Gargeya S."/>
            <person name="Fitzgerald M."/>
            <person name="Haas B."/>
            <person name="Abouelleil A."/>
            <person name="Alvarado L."/>
            <person name="Arachchi H.M."/>
            <person name="Berlin A."/>
            <person name="Chapman S.B."/>
            <person name="Gearin G."/>
            <person name="Goldberg J."/>
            <person name="Griggs A."/>
            <person name="Gujja S."/>
            <person name="Hansen M."/>
            <person name="Heiman D."/>
            <person name="Howarth C."/>
            <person name="Larimer J."/>
            <person name="Lui A."/>
            <person name="MacDonald P.J.P."/>
            <person name="McCowen C."/>
            <person name="Montmayeur A."/>
            <person name="Murphy C."/>
            <person name="Neiman D."/>
            <person name="Pearson M."/>
            <person name="Priest M."/>
            <person name="Roberts A."/>
            <person name="Saif S."/>
            <person name="Shea T."/>
            <person name="Sisk P."/>
            <person name="Stolte C."/>
            <person name="Sykes S."/>
            <person name="Wortman J."/>
            <person name="Nusbaum C."/>
            <person name="Birren B."/>
        </authorList>
    </citation>
    <scope>NUCLEOTIDE SEQUENCE [LARGE SCALE GENOMIC DNA]</scope>
    <source>
        <strain evidence="17 18">ATCC 38327</strain>
    </source>
</reference>
<evidence type="ECO:0000256" key="2">
    <source>
        <dbReference type="ARBA" id="ARBA00022741"/>
    </source>
</evidence>
<evidence type="ECO:0000313" key="17">
    <source>
        <dbReference type="EMBL" id="KNE68271.1"/>
    </source>
</evidence>
<feature type="region of interest" description="Disordered" evidence="11">
    <location>
        <begin position="1257"/>
        <end position="1290"/>
    </location>
</feature>
<keyword evidence="4" id="KW-0347">Helicase</keyword>
<keyword evidence="7 10" id="KW-0103">Bromodomain</keyword>
<feature type="compositionally biased region" description="Low complexity" evidence="11">
    <location>
        <begin position="186"/>
        <end position="195"/>
    </location>
</feature>
<feature type="compositionally biased region" description="Low complexity" evidence="11">
    <location>
        <begin position="48"/>
        <end position="72"/>
    </location>
</feature>
<gene>
    <name evidence="17" type="ORF">AMAG_12941</name>
</gene>
<evidence type="ECO:0000256" key="8">
    <source>
        <dbReference type="ARBA" id="ARBA00023163"/>
    </source>
</evidence>
<dbReference type="STRING" id="578462.A0A0L0T0H8"/>
<dbReference type="InterPro" id="IPR001487">
    <property type="entry name" value="Bromodomain"/>
</dbReference>
<dbReference type="InterPro" id="IPR014012">
    <property type="entry name" value="HSA_dom"/>
</dbReference>
<feature type="region of interest" description="Disordered" evidence="11">
    <location>
        <begin position="1"/>
        <end position="27"/>
    </location>
</feature>
<feature type="region of interest" description="Disordered" evidence="11">
    <location>
        <begin position="1480"/>
        <end position="1545"/>
    </location>
</feature>
<dbReference type="EMBL" id="GG745356">
    <property type="protein sequence ID" value="KNE68271.1"/>
    <property type="molecule type" value="Genomic_DNA"/>
</dbReference>
<organism evidence="17 18">
    <name type="scientific">Allomyces macrogynus (strain ATCC 38327)</name>
    <name type="common">Allomyces javanicus var. macrogynus</name>
    <dbReference type="NCBI Taxonomy" id="578462"/>
    <lineage>
        <taxon>Eukaryota</taxon>
        <taxon>Fungi</taxon>
        <taxon>Fungi incertae sedis</taxon>
        <taxon>Blastocladiomycota</taxon>
        <taxon>Blastocladiomycetes</taxon>
        <taxon>Blastocladiales</taxon>
        <taxon>Blastocladiaceae</taxon>
        <taxon>Allomyces</taxon>
    </lineage>
</organism>
<dbReference type="OMA" id="VNYISHT"/>
<dbReference type="OrthoDB" id="5857104at2759"/>
<dbReference type="GO" id="GO:0004386">
    <property type="term" value="F:helicase activity"/>
    <property type="evidence" value="ECO:0007669"/>
    <property type="project" value="UniProtKB-KW"/>
</dbReference>
<dbReference type="SUPFAM" id="SSF52540">
    <property type="entry name" value="P-loop containing nucleoside triphosphate hydrolases"/>
    <property type="match status" value="2"/>
</dbReference>
<dbReference type="InterPro" id="IPR014001">
    <property type="entry name" value="Helicase_ATP-bd"/>
</dbReference>
<evidence type="ECO:0000256" key="3">
    <source>
        <dbReference type="ARBA" id="ARBA00022801"/>
    </source>
</evidence>
<dbReference type="GO" id="GO:1902494">
    <property type="term" value="C:catalytic complex"/>
    <property type="evidence" value="ECO:0007669"/>
    <property type="project" value="UniProtKB-ARBA"/>
</dbReference>
<evidence type="ECO:0000256" key="5">
    <source>
        <dbReference type="ARBA" id="ARBA00022840"/>
    </source>
</evidence>
<dbReference type="FunFam" id="3.40.50.10810:FF:000008">
    <property type="entry name" value="Chromatin structure-remodeling complex subunit snf21"/>
    <property type="match status" value="1"/>
</dbReference>
<dbReference type="GO" id="GO:0016787">
    <property type="term" value="F:hydrolase activity"/>
    <property type="evidence" value="ECO:0007669"/>
    <property type="project" value="UniProtKB-KW"/>
</dbReference>
<dbReference type="SMART" id="SM01314">
    <property type="entry name" value="SnAC"/>
    <property type="match status" value="1"/>
</dbReference>
<keyword evidence="2" id="KW-0547">Nucleotide-binding</keyword>
<feature type="domain" description="Helicase C-terminal" evidence="14">
    <location>
        <begin position="963"/>
        <end position="1124"/>
    </location>
</feature>
<dbReference type="GO" id="GO:0005694">
    <property type="term" value="C:chromosome"/>
    <property type="evidence" value="ECO:0007669"/>
    <property type="project" value="UniProtKB-ARBA"/>
</dbReference>
<dbReference type="SMART" id="SM00490">
    <property type="entry name" value="HELICc"/>
    <property type="match status" value="1"/>
</dbReference>
<dbReference type="InterPro" id="IPR027417">
    <property type="entry name" value="P-loop_NTPase"/>
</dbReference>
<feature type="region of interest" description="Disordered" evidence="11">
    <location>
        <begin position="186"/>
        <end position="235"/>
    </location>
</feature>
<evidence type="ECO:0000313" key="18">
    <source>
        <dbReference type="Proteomes" id="UP000054350"/>
    </source>
</evidence>
<feature type="compositionally biased region" description="Pro residues" evidence="11">
    <location>
        <begin position="217"/>
        <end position="229"/>
    </location>
</feature>
<dbReference type="PROSITE" id="PS51192">
    <property type="entry name" value="HELICASE_ATP_BIND_1"/>
    <property type="match status" value="1"/>
</dbReference>
<dbReference type="Pfam" id="PF00271">
    <property type="entry name" value="Helicase_C"/>
    <property type="match status" value="1"/>
</dbReference>
<evidence type="ECO:0000259" key="13">
    <source>
        <dbReference type="PROSITE" id="PS51192"/>
    </source>
</evidence>
<dbReference type="GO" id="GO:0042393">
    <property type="term" value="F:histone binding"/>
    <property type="evidence" value="ECO:0007669"/>
    <property type="project" value="InterPro"/>
</dbReference>
<dbReference type="Pfam" id="PF00439">
    <property type="entry name" value="Bromodomain"/>
    <property type="match status" value="1"/>
</dbReference>
<proteinExistence type="predicted"/>
<evidence type="ECO:0000259" key="14">
    <source>
        <dbReference type="PROSITE" id="PS51194"/>
    </source>
</evidence>
<dbReference type="PROSITE" id="PS50014">
    <property type="entry name" value="BROMODOMAIN_2"/>
    <property type="match status" value="1"/>
</dbReference>
<feature type="compositionally biased region" description="Low complexity" evidence="11">
    <location>
        <begin position="283"/>
        <end position="299"/>
    </location>
</feature>
<keyword evidence="18" id="KW-1185">Reference proteome</keyword>
<evidence type="ECO:0000256" key="1">
    <source>
        <dbReference type="ARBA" id="ARBA00004123"/>
    </source>
</evidence>
<feature type="region of interest" description="Disordered" evidence="11">
    <location>
        <begin position="283"/>
        <end position="305"/>
    </location>
</feature>
<feature type="region of interest" description="Disordered" evidence="11">
    <location>
        <begin position="436"/>
        <end position="458"/>
    </location>
</feature>
<evidence type="ECO:0000256" key="9">
    <source>
        <dbReference type="ARBA" id="ARBA00023242"/>
    </source>
</evidence>
<evidence type="ECO:0000259" key="15">
    <source>
        <dbReference type="PROSITE" id="PS51204"/>
    </source>
</evidence>
<evidence type="ECO:0000259" key="16">
    <source>
        <dbReference type="PROSITE" id="PS51666"/>
    </source>
</evidence>
<dbReference type="Gene3D" id="3.40.50.10810">
    <property type="entry name" value="Tandem AAA-ATPase domain"/>
    <property type="match status" value="1"/>
</dbReference>
<dbReference type="InterPro" id="IPR014978">
    <property type="entry name" value="Gln-Leu-Gln_QLQ"/>
</dbReference>
<dbReference type="InterPro" id="IPR029295">
    <property type="entry name" value="SnAC"/>
</dbReference>
<dbReference type="GO" id="GO:0005524">
    <property type="term" value="F:ATP binding"/>
    <property type="evidence" value="ECO:0007669"/>
    <property type="project" value="UniProtKB-KW"/>
</dbReference>
<feature type="region of interest" description="Disordered" evidence="11">
    <location>
        <begin position="1130"/>
        <end position="1151"/>
    </location>
</feature>
<dbReference type="SUPFAM" id="SSF47370">
    <property type="entry name" value="Bromodomain"/>
    <property type="match status" value="1"/>
</dbReference>
<dbReference type="InterPro" id="IPR049730">
    <property type="entry name" value="SNF2/RAD54-like_C"/>
</dbReference>
<evidence type="ECO:0000256" key="10">
    <source>
        <dbReference type="PROSITE-ProRule" id="PRU00035"/>
    </source>
</evidence>
<dbReference type="Pfam" id="PF07529">
    <property type="entry name" value="HSA"/>
    <property type="match status" value="1"/>
</dbReference>
<dbReference type="FunFam" id="3.40.50.300:FF:000843">
    <property type="entry name" value="Chromatin structure-remodeling complex subunit snf21"/>
    <property type="match status" value="1"/>
</dbReference>
<dbReference type="Gene3D" id="3.40.50.300">
    <property type="entry name" value="P-loop containing nucleotide triphosphate hydrolases"/>
    <property type="match status" value="1"/>
</dbReference>
<keyword evidence="6" id="KW-0805">Transcription regulation</keyword>
<dbReference type="CDD" id="cd18793">
    <property type="entry name" value="SF2_C_SNF"/>
    <property type="match status" value="1"/>
</dbReference>
<dbReference type="Proteomes" id="UP000054350">
    <property type="component" value="Unassembled WGS sequence"/>
</dbReference>
<dbReference type="GO" id="GO:0006355">
    <property type="term" value="P:regulation of DNA-templated transcription"/>
    <property type="evidence" value="ECO:0007669"/>
    <property type="project" value="InterPro"/>
</dbReference>
<feature type="compositionally biased region" description="Acidic residues" evidence="11">
    <location>
        <begin position="1481"/>
        <end position="1490"/>
    </location>
</feature>
<evidence type="ECO:0000256" key="7">
    <source>
        <dbReference type="ARBA" id="ARBA00023117"/>
    </source>
</evidence>
<feature type="domain" description="HSA" evidence="15">
    <location>
        <begin position="449"/>
        <end position="521"/>
    </location>
</feature>
<dbReference type="SMART" id="SM00951">
    <property type="entry name" value="QLQ"/>
    <property type="match status" value="1"/>
</dbReference>